<dbReference type="GO" id="GO:0004109">
    <property type="term" value="F:coproporphyrinogen oxidase activity"/>
    <property type="evidence" value="ECO:0007669"/>
    <property type="project" value="InterPro"/>
</dbReference>
<feature type="domain" description="Radical SAM core" evidence="3">
    <location>
        <begin position="1"/>
        <end position="230"/>
    </location>
</feature>
<dbReference type="InterPro" id="IPR010723">
    <property type="entry name" value="HemN_C"/>
</dbReference>
<organism evidence="4 5">
    <name type="scientific">Aeoliella straminimaris</name>
    <dbReference type="NCBI Taxonomy" id="2954799"/>
    <lineage>
        <taxon>Bacteria</taxon>
        <taxon>Pseudomonadati</taxon>
        <taxon>Planctomycetota</taxon>
        <taxon>Planctomycetia</taxon>
        <taxon>Pirellulales</taxon>
        <taxon>Lacipirellulaceae</taxon>
        <taxon>Aeoliella</taxon>
    </lineage>
</organism>
<dbReference type="SFLD" id="SFLDS00029">
    <property type="entry name" value="Radical_SAM"/>
    <property type="match status" value="1"/>
</dbReference>
<name>A0A9X2F8C8_9BACT</name>
<dbReference type="GO" id="GO:0005737">
    <property type="term" value="C:cytoplasm"/>
    <property type="evidence" value="ECO:0007669"/>
    <property type="project" value="UniProtKB-SubCell"/>
</dbReference>
<dbReference type="GO" id="GO:0046872">
    <property type="term" value="F:metal ion binding"/>
    <property type="evidence" value="ECO:0007669"/>
    <property type="project" value="UniProtKB-UniRule"/>
</dbReference>
<dbReference type="SFLD" id="SFLDF00562">
    <property type="entry name" value="HemN-like__clustered_with_heat"/>
    <property type="match status" value="1"/>
</dbReference>
<dbReference type="SUPFAM" id="SSF102114">
    <property type="entry name" value="Radical SAM enzymes"/>
    <property type="match status" value="1"/>
</dbReference>
<dbReference type="SFLD" id="SFLDG01065">
    <property type="entry name" value="anaerobic_coproporphyrinogen-I"/>
    <property type="match status" value="1"/>
</dbReference>
<keyword evidence="2" id="KW-0411">Iron-sulfur</keyword>
<gene>
    <name evidence="4" type="primary">hemW</name>
    <name evidence="4" type="ORF">NG895_09595</name>
</gene>
<reference evidence="4" key="1">
    <citation type="submission" date="2022-06" db="EMBL/GenBank/DDBJ databases">
        <title>Aeoliella straminimaris, a novel planctomycete from sediments.</title>
        <authorList>
            <person name="Vitorino I.R."/>
            <person name="Lage O.M."/>
        </authorList>
    </citation>
    <scope>NUCLEOTIDE SEQUENCE</scope>
    <source>
        <strain evidence="4">ICT_H6.2</strain>
    </source>
</reference>
<keyword evidence="2" id="KW-0349">Heme</keyword>
<dbReference type="EMBL" id="JAMXLR010000036">
    <property type="protein sequence ID" value="MCO6044160.1"/>
    <property type="molecule type" value="Genomic_DNA"/>
</dbReference>
<dbReference type="PANTHER" id="PTHR13932">
    <property type="entry name" value="COPROPORPHYRINIGEN III OXIDASE"/>
    <property type="match status" value="1"/>
</dbReference>
<dbReference type="InterPro" id="IPR004559">
    <property type="entry name" value="HemW-like"/>
</dbReference>
<dbReference type="GO" id="GO:0006779">
    <property type="term" value="P:porphyrin-containing compound biosynthetic process"/>
    <property type="evidence" value="ECO:0007669"/>
    <property type="project" value="InterPro"/>
</dbReference>
<comment type="function">
    <text evidence="2">Probably acts as a heme chaperone, transferring heme to an unknown acceptor. Binds one molecule of heme per monomer, possibly covalently. Binds 1 [4Fe-4S] cluster. The cluster is coordinated with 3 cysteines and an exchangeable S-adenosyl-L-methionine.</text>
</comment>
<evidence type="ECO:0000259" key="3">
    <source>
        <dbReference type="PROSITE" id="PS51918"/>
    </source>
</evidence>
<dbReference type="Pfam" id="PF06969">
    <property type="entry name" value="HemN_C"/>
    <property type="match status" value="1"/>
</dbReference>
<dbReference type="Gene3D" id="3.80.30.20">
    <property type="entry name" value="tm_1862 like domain"/>
    <property type="match status" value="1"/>
</dbReference>
<evidence type="ECO:0000256" key="1">
    <source>
        <dbReference type="ARBA" id="ARBA00006100"/>
    </source>
</evidence>
<dbReference type="InterPro" id="IPR034505">
    <property type="entry name" value="Coproporphyrinogen-III_oxidase"/>
</dbReference>
<dbReference type="RefSeq" id="WP_252852266.1">
    <property type="nucleotide sequence ID" value="NZ_JAMXLR010000036.1"/>
</dbReference>
<keyword evidence="2" id="KW-0479">Metal-binding</keyword>
<evidence type="ECO:0000256" key="2">
    <source>
        <dbReference type="RuleBase" id="RU364116"/>
    </source>
</evidence>
<protein>
    <recommendedName>
        <fullName evidence="2">Heme chaperone HemW</fullName>
    </recommendedName>
</protein>
<dbReference type="GO" id="GO:0051539">
    <property type="term" value="F:4 iron, 4 sulfur cluster binding"/>
    <property type="evidence" value="ECO:0007669"/>
    <property type="project" value="UniProtKB-UniRule"/>
</dbReference>
<dbReference type="InterPro" id="IPR058240">
    <property type="entry name" value="rSAM_sf"/>
</dbReference>
<dbReference type="PANTHER" id="PTHR13932:SF5">
    <property type="entry name" value="RADICAL S-ADENOSYL METHIONINE DOMAIN-CONTAINING PROTEIN 1, MITOCHONDRIAL"/>
    <property type="match status" value="1"/>
</dbReference>
<dbReference type="SFLD" id="SFLDG01082">
    <property type="entry name" value="B12-binding_domain_containing"/>
    <property type="match status" value="1"/>
</dbReference>
<comment type="subcellular location">
    <subcellularLocation>
        <location evidence="2">Cytoplasm</location>
    </subcellularLocation>
</comment>
<dbReference type="InterPro" id="IPR006638">
    <property type="entry name" value="Elp3/MiaA/NifB-like_rSAM"/>
</dbReference>
<evidence type="ECO:0000313" key="5">
    <source>
        <dbReference type="Proteomes" id="UP001155241"/>
    </source>
</evidence>
<dbReference type="PROSITE" id="PS51918">
    <property type="entry name" value="RADICAL_SAM"/>
    <property type="match status" value="1"/>
</dbReference>
<accession>A0A9X2F8C8</accession>
<dbReference type="InterPro" id="IPR023404">
    <property type="entry name" value="rSAM_horseshoe"/>
</dbReference>
<keyword evidence="2" id="KW-0408">Iron</keyword>
<keyword evidence="2" id="KW-0949">S-adenosyl-L-methionine</keyword>
<dbReference type="SMART" id="SM00729">
    <property type="entry name" value="Elp3"/>
    <property type="match status" value="1"/>
</dbReference>
<keyword evidence="2" id="KW-0963">Cytoplasm</keyword>
<dbReference type="InterPro" id="IPR007197">
    <property type="entry name" value="rSAM"/>
</dbReference>
<dbReference type="CDD" id="cd01335">
    <property type="entry name" value="Radical_SAM"/>
    <property type="match status" value="1"/>
</dbReference>
<comment type="caution">
    <text evidence="4">The sequence shown here is derived from an EMBL/GenBank/DDBJ whole genome shotgun (WGS) entry which is preliminary data.</text>
</comment>
<keyword evidence="2" id="KW-0004">4Fe-4S</keyword>
<dbReference type="NCBIfam" id="TIGR00539">
    <property type="entry name" value="hemN_rel"/>
    <property type="match status" value="1"/>
</dbReference>
<keyword evidence="5" id="KW-1185">Reference proteome</keyword>
<dbReference type="AlphaFoldDB" id="A0A9X2F8C8"/>
<comment type="similarity">
    <text evidence="1">Belongs to the anaerobic coproporphyrinogen-III oxidase family. HemW subfamily.</text>
</comment>
<evidence type="ECO:0000313" key="4">
    <source>
        <dbReference type="EMBL" id="MCO6044160.1"/>
    </source>
</evidence>
<dbReference type="Proteomes" id="UP001155241">
    <property type="component" value="Unassembled WGS sequence"/>
</dbReference>
<dbReference type="Pfam" id="PF04055">
    <property type="entry name" value="Radical_SAM"/>
    <property type="match status" value="1"/>
</dbReference>
<sequence>MPRAAYIHVPFCSHRCGYCNFALVAGRLDLVPSYFEALQREFHSQLVEPREVDTLYFGGGTPSQLGAEGLARLAELATHWHPLAEGFEWTVETNPADMDAAVAQALGAAGVNRLSLGSQSFRPAKLELLERDHRAEDIQRSVELARQQGMAVSLDLIFATPGETLQQWLDDLRLAIGLEPEHISVYGLTFEKGTTYWGRRERGELESAEDELERDMYLAAIEELAAAGFEHYEVSNFARPGHRSRHNEAYWRGDEYYAAGPGAARYVAGVRETNHRSTTTYLKRVLAGESPVDEREQLTDESRARERLVFALRRLEGLRREDFAAATGFTIDELAAEAIQRFVEWKLLDDDGQRIRLSREGLLVSDAMWPEML</sequence>
<keyword evidence="2" id="KW-0143">Chaperone</keyword>
<proteinExistence type="inferred from homology"/>